<evidence type="ECO:0000256" key="1">
    <source>
        <dbReference type="ARBA" id="ARBA00022741"/>
    </source>
</evidence>
<feature type="domain" description="Sigma-54 factor interaction" evidence="5">
    <location>
        <begin position="1"/>
        <end position="35"/>
    </location>
</feature>
<dbReference type="InterPro" id="IPR002197">
    <property type="entry name" value="HTH_Fis"/>
</dbReference>
<protein>
    <submittedName>
        <fullName evidence="6">Transcriptional regulator, Fis family</fullName>
    </submittedName>
</protein>
<dbReference type="SUPFAM" id="SSF46689">
    <property type="entry name" value="Homeodomain-like"/>
    <property type="match status" value="1"/>
</dbReference>
<keyword evidence="3" id="KW-0805">Transcription regulation</keyword>
<dbReference type="PANTHER" id="PTHR32071:SF57">
    <property type="entry name" value="C4-DICARBOXYLATE TRANSPORT TRANSCRIPTIONAL REGULATORY PROTEIN DCTD"/>
    <property type="match status" value="1"/>
</dbReference>
<dbReference type="Gene3D" id="1.10.8.60">
    <property type="match status" value="1"/>
</dbReference>
<dbReference type="InterPro" id="IPR009057">
    <property type="entry name" value="Homeodomain-like_sf"/>
</dbReference>
<evidence type="ECO:0000256" key="2">
    <source>
        <dbReference type="ARBA" id="ARBA00022840"/>
    </source>
</evidence>
<dbReference type="Proteomes" id="UP000004756">
    <property type="component" value="Unassembled WGS sequence"/>
</dbReference>
<dbReference type="AlphaFoldDB" id="C0CUA8"/>
<keyword evidence="2" id="KW-0067">ATP-binding</keyword>
<keyword evidence="4" id="KW-0804">Transcription</keyword>
<dbReference type="Gene3D" id="1.10.10.60">
    <property type="entry name" value="Homeodomain-like"/>
    <property type="match status" value="1"/>
</dbReference>
<dbReference type="Pfam" id="PF02954">
    <property type="entry name" value="HTH_8"/>
    <property type="match status" value="1"/>
</dbReference>
<keyword evidence="1" id="KW-0547">Nucleotide-binding</keyword>
<organism evidence="6 7">
    <name type="scientific">[Clostridium] asparagiforme DSM 15981</name>
    <dbReference type="NCBI Taxonomy" id="518636"/>
    <lineage>
        <taxon>Bacteria</taxon>
        <taxon>Bacillati</taxon>
        <taxon>Bacillota</taxon>
        <taxon>Clostridia</taxon>
        <taxon>Lachnospirales</taxon>
        <taxon>Lachnospiraceae</taxon>
        <taxon>Enterocloster</taxon>
    </lineage>
</organism>
<keyword evidence="7" id="KW-1185">Reference proteome</keyword>
<gene>
    <name evidence="6" type="ORF">CLOSTASPAR_00557</name>
</gene>
<proteinExistence type="predicted"/>
<dbReference type="PROSITE" id="PS50045">
    <property type="entry name" value="SIGMA54_INTERACT_4"/>
    <property type="match status" value="1"/>
</dbReference>
<dbReference type="GO" id="GO:0005524">
    <property type="term" value="F:ATP binding"/>
    <property type="evidence" value="ECO:0007669"/>
    <property type="project" value="UniProtKB-KW"/>
</dbReference>
<accession>C0CUA8</accession>
<comment type="caution">
    <text evidence="6">The sequence shown here is derived from an EMBL/GenBank/DDBJ whole genome shotgun (WGS) entry which is preliminary data.</text>
</comment>
<dbReference type="EMBL" id="ACCJ01000026">
    <property type="protein sequence ID" value="EEG57317.1"/>
    <property type="molecule type" value="Genomic_DNA"/>
</dbReference>
<dbReference type="PANTHER" id="PTHR32071">
    <property type="entry name" value="TRANSCRIPTIONAL REGULATORY PROTEIN"/>
    <property type="match status" value="1"/>
</dbReference>
<name>C0CUA8_9FIRM</name>
<reference evidence="6 7" key="1">
    <citation type="submission" date="2009-01" db="EMBL/GenBank/DDBJ databases">
        <authorList>
            <person name="Fulton L."/>
            <person name="Clifton S."/>
            <person name="Fulton B."/>
            <person name="Xu J."/>
            <person name="Minx P."/>
            <person name="Pepin K.H."/>
            <person name="Johnson M."/>
            <person name="Bhonagiri V."/>
            <person name="Nash W.E."/>
            <person name="Mardis E.R."/>
            <person name="Wilson R.K."/>
        </authorList>
    </citation>
    <scope>NUCLEOTIDE SEQUENCE [LARGE SCALE GENOMIC DNA]</scope>
    <source>
        <strain evidence="6 7">DSM 15981</strain>
    </source>
</reference>
<reference evidence="6 7" key="2">
    <citation type="submission" date="2009-02" db="EMBL/GenBank/DDBJ databases">
        <title>Draft genome sequence of Clostridium asparagiforme (DSM 15981).</title>
        <authorList>
            <person name="Sudarsanam P."/>
            <person name="Ley R."/>
            <person name="Guruge J."/>
            <person name="Turnbaugh P.J."/>
            <person name="Mahowald M."/>
            <person name="Liep D."/>
            <person name="Gordon J."/>
        </authorList>
    </citation>
    <scope>NUCLEOTIDE SEQUENCE [LARGE SCALE GENOMIC DNA]</scope>
    <source>
        <strain evidence="6 7">DSM 15981</strain>
    </source>
</reference>
<dbReference type="Pfam" id="PF25601">
    <property type="entry name" value="AAA_lid_14"/>
    <property type="match status" value="1"/>
</dbReference>
<sequence length="123" mass="13936">MDVEGIDQEAMDCLCRYTWKGNIRELENVVQYMISMSADSPSGVMGVNCLPNQILENKTDDCPRVQEPAQQDISLREMEQQRIRQALARYGDTTEGKKRAAKELGISLATLYRRLNQSSPPVK</sequence>
<evidence type="ECO:0000313" key="7">
    <source>
        <dbReference type="Proteomes" id="UP000004756"/>
    </source>
</evidence>
<evidence type="ECO:0000256" key="3">
    <source>
        <dbReference type="ARBA" id="ARBA00023015"/>
    </source>
</evidence>
<evidence type="ECO:0000259" key="5">
    <source>
        <dbReference type="PROSITE" id="PS50045"/>
    </source>
</evidence>
<evidence type="ECO:0000256" key="4">
    <source>
        <dbReference type="ARBA" id="ARBA00023163"/>
    </source>
</evidence>
<dbReference type="InterPro" id="IPR058031">
    <property type="entry name" value="AAA_lid_NorR"/>
</dbReference>
<dbReference type="GO" id="GO:0006355">
    <property type="term" value="P:regulation of DNA-templated transcription"/>
    <property type="evidence" value="ECO:0007669"/>
    <property type="project" value="InterPro"/>
</dbReference>
<dbReference type="InterPro" id="IPR002078">
    <property type="entry name" value="Sigma_54_int"/>
</dbReference>
<evidence type="ECO:0000313" key="6">
    <source>
        <dbReference type="EMBL" id="EEG57317.1"/>
    </source>
</evidence>
<dbReference type="GO" id="GO:0043565">
    <property type="term" value="F:sequence-specific DNA binding"/>
    <property type="evidence" value="ECO:0007669"/>
    <property type="project" value="InterPro"/>
</dbReference>
<dbReference type="HOGENOM" id="CLU_157227_0_0_9"/>